<proteinExistence type="predicted"/>
<feature type="compositionally biased region" description="Basic and acidic residues" evidence="1">
    <location>
        <begin position="140"/>
        <end position="149"/>
    </location>
</feature>
<dbReference type="RefSeq" id="XP_043180713.1">
    <property type="nucleotide sequence ID" value="XM_043329267.1"/>
</dbReference>
<evidence type="ECO:0000256" key="1">
    <source>
        <dbReference type="SAM" id="MobiDB-lite"/>
    </source>
</evidence>
<feature type="compositionally biased region" description="Basic and acidic residues" evidence="1">
    <location>
        <begin position="61"/>
        <end position="70"/>
    </location>
</feature>
<accession>A0A8H8NUU4</accession>
<protein>
    <submittedName>
        <fullName evidence="2">Transposase family Tnp2 protein</fullName>
    </submittedName>
</protein>
<feature type="region of interest" description="Disordered" evidence="1">
    <location>
        <begin position="138"/>
        <end position="178"/>
    </location>
</feature>
<evidence type="ECO:0000313" key="2">
    <source>
        <dbReference type="EMBL" id="QRW20476.1"/>
    </source>
</evidence>
<gene>
    <name evidence="2" type="ORF">RhiXN_09451</name>
</gene>
<reference evidence="2" key="1">
    <citation type="submission" date="2020-05" db="EMBL/GenBank/DDBJ databases">
        <title>Evolutionary and genomic comparisons of hybrid uninucleate and nonhybrid Rhizoctonia fungi.</title>
        <authorList>
            <person name="Li C."/>
            <person name="Chen X."/>
        </authorList>
    </citation>
    <scope>NUCLEOTIDE SEQUENCE</scope>
    <source>
        <strain evidence="2">AG-1 IA</strain>
    </source>
</reference>
<name>A0A8H8NUU4_9AGAM</name>
<dbReference type="KEGG" id="rsx:RhiXN_09451"/>
<feature type="compositionally biased region" description="Basic residues" evidence="1">
    <location>
        <begin position="1"/>
        <end position="18"/>
    </location>
</feature>
<sequence>MPPRRRAAPRPPKPKRVCPHCNLPRSERQIRRHLEPYQEGRGYMLDSESEPDSGNTSSSDNADKEPDHPHVLGQDKVPPNVPGDIDLGPPAHADLDPLANNDLHDMPPPLEHVQILDDLRRILRNPHAMLDQWGNYVKPDASEADDRSIRKGSVSSNKDPAFKERMDEPKLDPNNPNDEPYIDIDVLRNFLNKHLAELDNDEWEELQAHKLNPGDCKLLELLATRLWTRFLRSMWNDLCLGPGAAFASLLVLIPKPTICRTPL</sequence>
<organism evidence="2 3">
    <name type="scientific">Rhizoctonia solani</name>
    <dbReference type="NCBI Taxonomy" id="456999"/>
    <lineage>
        <taxon>Eukaryota</taxon>
        <taxon>Fungi</taxon>
        <taxon>Dikarya</taxon>
        <taxon>Basidiomycota</taxon>
        <taxon>Agaricomycotina</taxon>
        <taxon>Agaricomycetes</taxon>
        <taxon>Cantharellales</taxon>
        <taxon>Ceratobasidiaceae</taxon>
        <taxon>Rhizoctonia</taxon>
    </lineage>
</organism>
<dbReference type="EMBL" id="CP059662">
    <property type="protein sequence ID" value="QRW20476.1"/>
    <property type="molecule type" value="Genomic_DNA"/>
</dbReference>
<feature type="region of interest" description="Disordered" evidence="1">
    <location>
        <begin position="1"/>
        <end position="106"/>
    </location>
</feature>
<feature type="compositionally biased region" description="Basic and acidic residues" evidence="1">
    <location>
        <begin position="25"/>
        <end position="38"/>
    </location>
</feature>
<feature type="compositionally biased region" description="Basic and acidic residues" evidence="1">
    <location>
        <begin position="160"/>
        <end position="171"/>
    </location>
</feature>
<dbReference type="Proteomes" id="UP000650533">
    <property type="component" value="Chromosome 5"/>
</dbReference>
<evidence type="ECO:0000313" key="3">
    <source>
        <dbReference type="Proteomes" id="UP000650533"/>
    </source>
</evidence>
<dbReference type="GeneID" id="67031730"/>
<dbReference type="AlphaFoldDB" id="A0A8H8NUU4"/>